<keyword evidence="6" id="KW-1185">Reference proteome</keyword>
<comment type="similarity">
    <text evidence="3">Belongs to the HAD-like hydrolase superfamily. CbbY/CbbZ/Gph/YieH family.</text>
</comment>
<dbReference type="SUPFAM" id="SSF56784">
    <property type="entry name" value="HAD-like"/>
    <property type="match status" value="1"/>
</dbReference>
<dbReference type="PRINTS" id="PR00413">
    <property type="entry name" value="HADHALOGNASE"/>
</dbReference>
<dbReference type="EC" id="3.1.3.18" evidence="4"/>
<dbReference type="OrthoDB" id="9792518at2"/>
<evidence type="ECO:0000256" key="1">
    <source>
        <dbReference type="ARBA" id="ARBA00000830"/>
    </source>
</evidence>
<accession>Q6ALB2</accession>
<evidence type="ECO:0000256" key="4">
    <source>
        <dbReference type="ARBA" id="ARBA00013078"/>
    </source>
</evidence>
<dbReference type="SFLD" id="SFLDS00003">
    <property type="entry name" value="Haloacid_Dehalogenase"/>
    <property type="match status" value="1"/>
</dbReference>
<dbReference type="HOGENOM" id="CLU_045011_19_1_7"/>
<dbReference type="InterPro" id="IPR036412">
    <property type="entry name" value="HAD-like_sf"/>
</dbReference>
<name>Q6ALB2_DESPS</name>
<dbReference type="PANTHER" id="PTHR43434:SF1">
    <property type="entry name" value="PHOSPHOGLYCOLATE PHOSPHATASE"/>
    <property type="match status" value="1"/>
</dbReference>
<dbReference type="STRING" id="177439.DP2134"/>
<protein>
    <recommendedName>
        <fullName evidence="4">phosphoglycolate phosphatase</fullName>
        <ecNumber evidence="4">3.1.3.18</ecNumber>
    </recommendedName>
</protein>
<dbReference type="InterPro" id="IPR050155">
    <property type="entry name" value="HAD-like_hydrolase_sf"/>
</dbReference>
<organism evidence="5 6">
    <name type="scientific">Desulfotalea psychrophila (strain LSv54 / DSM 12343)</name>
    <dbReference type="NCBI Taxonomy" id="177439"/>
    <lineage>
        <taxon>Bacteria</taxon>
        <taxon>Pseudomonadati</taxon>
        <taxon>Thermodesulfobacteriota</taxon>
        <taxon>Desulfobulbia</taxon>
        <taxon>Desulfobulbales</taxon>
        <taxon>Desulfocapsaceae</taxon>
        <taxon>Desulfotalea</taxon>
    </lineage>
</organism>
<dbReference type="GO" id="GO:0006281">
    <property type="term" value="P:DNA repair"/>
    <property type="evidence" value="ECO:0007669"/>
    <property type="project" value="TreeGrafter"/>
</dbReference>
<dbReference type="KEGG" id="dps:DP2134"/>
<dbReference type="RefSeq" id="WP_011189375.1">
    <property type="nucleotide sequence ID" value="NC_006138.1"/>
</dbReference>
<sequence length="216" mass="23999">MRFSAILFDLDGALVDSIEDLAASCNKVLAARNFPVHRVEDYNFFVGDGLDVLMERIVPPGTSAEVLVACCQEFGLHYQECWHENSTPYKGIKQMINDLREAEIPLGILSNKPDAFTQKVVEFFFPEHPFTYISGQRADVPKKPNAAGALLAARTMGIEAQEMLFIGDTSVDMQTGKNSGMTSLGVSWGFRPIKELRAHRADFIVNTPQEIVELCL</sequence>
<dbReference type="NCBIfam" id="TIGR01549">
    <property type="entry name" value="HAD-SF-IA-v1"/>
    <property type="match status" value="1"/>
</dbReference>
<dbReference type="InterPro" id="IPR006439">
    <property type="entry name" value="HAD-SF_hydro_IA"/>
</dbReference>
<dbReference type="InterPro" id="IPR023198">
    <property type="entry name" value="PGP-like_dom2"/>
</dbReference>
<evidence type="ECO:0000313" key="5">
    <source>
        <dbReference type="EMBL" id="CAG36863.1"/>
    </source>
</evidence>
<proteinExistence type="inferred from homology"/>
<dbReference type="InterPro" id="IPR023214">
    <property type="entry name" value="HAD_sf"/>
</dbReference>
<evidence type="ECO:0000256" key="3">
    <source>
        <dbReference type="ARBA" id="ARBA00006171"/>
    </source>
</evidence>
<evidence type="ECO:0000313" key="6">
    <source>
        <dbReference type="Proteomes" id="UP000000602"/>
    </source>
</evidence>
<dbReference type="EMBL" id="CR522870">
    <property type="protein sequence ID" value="CAG36863.1"/>
    <property type="molecule type" value="Genomic_DNA"/>
</dbReference>
<dbReference type="PANTHER" id="PTHR43434">
    <property type="entry name" value="PHOSPHOGLYCOLATE PHOSPHATASE"/>
    <property type="match status" value="1"/>
</dbReference>
<comment type="catalytic activity">
    <reaction evidence="1">
        <text>2-phosphoglycolate + H2O = glycolate + phosphate</text>
        <dbReference type="Rhea" id="RHEA:14369"/>
        <dbReference type="ChEBI" id="CHEBI:15377"/>
        <dbReference type="ChEBI" id="CHEBI:29805"/>
        <dbReference type="ChEBI" id="CHEBI:43474"/>
        <dbReference type="ChEBI" id="CHEBI:58033"/>
        <dbReference type="EC" id="3.1.3.18"/>
    </reaction>
</comment>
<dbReference type="AlphaFoldDB" id="Q6ALB2"/>
<dbReference type="Gene3D" id="1.10.150.240">
    <property type="entry name" value="Putative phosphatase, domain 2"/>
    <property type="match status" value="1"/>
</dbReference>
<dbReference type="GO" id="GO:0008967">
    <property type="term" value="F:phosphoglycolate phosphatase activity"/>
    <property type="evidence" value="ECO:0007669"/>
    <property type="project" value="UniProtKB-EC"/>
</dbReference>
<dbReference type="Pfam" id="PF13419">
    <property type="entry name" value="HAD_2"/>
    <property type="match status" value="1"/>
</dbReference>
<dbReference type="GO" id="GO:0005829">
    <property type="term" value="C:cytosol"/>
    <property type="evidence" value="ECO:0007669"/>
    <property type="project" value="TreeGrafter"/>
</dbReference>
<comment type="pathway">
    <text evidence="2">Organic acid metabolism; glycolate biosynthesis; glycolate from 2-phosphoglycolate: step 1/1.</text>
</comment>
<dbReference type="SFLD" id="SFLDG01129">
    <property type="entry name" value="C1.5:_HAD__Beta-PGM__Phosphata"/>
    <property type="match status" value="1"/>
</dbReference>
<dbReference type="Gene3D" id="3.40.50.1000">
    <property type="entry name" value="HAD superfamily/HAD-like"/>
    <property type="match status" value="1"/>
</dbReference>
<gene>
    <name evidence="5" type="ordered locus">DP2134</name>
</gene>
<dbReference type="Proteomes" id="UP000000602">
    <property type="component" value="Chromosome"/>
</dbReference>
<dbReference type="InterPro" id="IPR041492">
    <property type="entry name" value="HAD_2"/>
</dbReference>
<dbReference type="eggNOG" id="COG0546">
    <property type="taxonomic scope" value="Bacteria"/>
</dbReference>
<reference evidence="6" key="1">
    <citation type="journal article" date="2004" name="Environ. Microbiol.">
        <title>The genome of Desulfotalea psychrophila, a sulfate-reducing bacterium from permanently cold Arctic sediments.</title>
        <authorList>
            <person name="Rabus R."/>
            <person name="Ruepp A."/>
            <person name="Frickey T."/>
            <person name="Rattei T."/>
            <person name="Fartmann B."/>
            <person name="Stark M."/>
            <person name="Bauer M."/>
            <person name="Zibat A."/>
            <person name="Lombardot T."/>
            <person name="Becker I."/>
            <person name="Amann J."/>
            <person name="Gellner K."/>
            <person name="Teeling H."/>
            <person name="Leuschner W.D."/>
            <person name="Gloeckner F.-O."/>
            <person name="Lupas A.N."/>
            <person name="Amann R."/>
            <person name="Klenk H.-P."/>
        </authorList>
    </citation>
    <scope>NUCLEOTIDE SEQUENCE [LARGE SCALE GENOMIC DNA]</scope>
    <source>
        <strain evidence="6">DSM 12343 / LSv54</strain>
    </source>
</reference>
<evidence type="ECO:0000256" key="2">
    <source>
        <dbReference type="ARBA" id="ARBA00004818"/>
    </source>
</evidence>